<evidence type="ECO:0000313" key="1">
    <source>
        <dbReference type="EMBL" id="TFK59459.1"/>
    </source>
</evidence>
<name>A0ACD3A256_9AGAR</name>
<dbReference type="EMBL" id="ML208973">
    <property type="protein sequence ID" value="TFK59459.1"/>
    <property type="molecule type" value="Genomic_DNA"/>
</dbReference>
<gene>
    <name evidence="1" type="ORF">BDN72DRAFT_905828</name>
</gene>
<organism evidence="1 2">
    <name type="scientific">Pluteus cervinus</name>
    <dbReference type="NCBI Taxonomy" id="181527"/>
    <lineage>
        <taxon>Eukaryota</taxon>
        <taxon>Fungi</taxon>
        <taxon>Dikarya</taxon>
        <taxon>Basidiomycota</taxon>
        <taxon>Agaricomycotina</taxon>
        <taxon>Agaricomycetes</taxon>
        <taxon>Agaricomycetidae</taxon>
        <taxon>Agaricales</taxon>
        <taxon>Pluteineae</taxon>
        <taxon>Pluteaceae</taxon>
        <taxon>Pluteus</taxon>
    </lineage>
</organism>
<sequence>MHHGSRLATFVQAALSIAIPLLGSTEVMIGSVADSFSLKRAPVPTFYACQPASRSVNMLASITVDATTSFALTTQSFLSATVVLFAIIWGGMVVYKCRYHRQEEVEEEGEQETEVNIPRKHHHHESNSEGDDSTSDSSRPTSPPGGDGDDDPPPSTNYVDYDIPSRSGDCFNVRVLLVVVVILCAFLRTFVFITVKKRQSVRQIVVLGVEALDRGTQNLRSSVGVALERPEWLKSLLKSSVLVFWTRLGSTTTEEVQEWFLEEMKSEEVIKGSVHEEDTTITHKHAFGHGSSPSSRGVVVLSNVQMNVEPIQELVVDYPIPASVSTSTTVTTPSSSVVASSTPVISSNSIAILTPHVTTSLSSSLYPHTTAALSPPLTEVTIIYALHYFET</sequence>
<protein>
    <submittedName>
        <fullName evidence="1">Uncharacterized protein</fullName>
    </submittedName>
</protein>
<accession>A0ACD3A256</accession>
<evidence type="ECO:0000313" key="2">
    <source>
        <dbReference type="Proteomes" id="UP000308600"/>
    </source>
</evidence>
<reference evidence="1 2" key="1">
    <citation type="journal article" date="2019" name="Nat. Ecol. Evol.">
        <title>Megaphylogeny resolves global patterns of mushroom evolution.</title>
        <authorList>
            <person name="Varga T."/>
            <person name="Krizsan K."/>
            <person name="Foldi C."/>
            <person name="Dima B."/>
            <person name="Sanchez-Garcia M."/>
            <person name="Sanchez-Ramirez S."/>
            <person name="Szollosi G.J."/>
            <person name="Szarkandi J.G."/>
            <person name="Papp V."/>
            <person name="Albert L."/>
            <person name="Andreopoulos W."/>
            <person name="Angelini C."/>
            <person name="Antonin V."/>
            <person name="Barry K.W."/>
            <person name="Bougher N.L."/>
            <person name="Buchanan P."/>
            <person name="Buyck B."/>
            <person name="Bense V."/>
            <person name="Catcheside P."/>
            <person name="Chovatia M."/>
            <person name="Cooper J."/>
            <person name="Damon W."/>
            <person name="Desjardin D."/>
            <person name="Finy P."/>
            <person name="Geml J."/>
            <person name="Haridas S."/>
            <person name="Hughes K."/>
            <person name="Justo A."/>
            <person name="Karasinski D."/>
            <person name="Kautmanova I."/>
            <person name="Kiss B."/>
            <person name="Kocsube S."/>
            <person name="Kotiranta H."/>
            <person name="LaButti K.M."/>
            <person name="Lechner B.E."/>
            <person name="Liimatainen K."/>
            <person name="Lipzen A."/>
            <person name="Lukacs Z."/>
            <person name="Mihaltcheva S."/>
            <person name="Morgado L.N."/>
            <person name="Niskanen T."/>
            <person name="Noordeloos M.E."/>
            <person name="Ohm R.A."/>
            <person name="Ortiz-Santana B."/>
            <person name="Ovrebo C."/>
            <person name="Racz N."/>
            <person name="Riley R."/>
            <person name="Savchenko A."/>
            <person name="Shiryaev A."/>
            <person name="Soop K."/>
            <person name="Spirin V."/>
            <person name="Szebenyi C."/>
            <person name="Tomsovsky M."/>
            <person name="Tulloss R.E."/>
            <person name="Uehling J."/>
            <person name="Grigoriev I.V."/>
            <person name="Vagvolgyi C."/>
            <person name="Papp T."/>
            <person name="Martin F.M."/>
            <person name="Miettinen O."/>
            <person name="Hibbett D.S."/>
            <person name="Nagy L.G."/>
        </authorList>
    </citation>
    <scope>NUCLEOTIDE SEQUENCE [LARGE SCALE GENOMIC DNA]</scope>
    <source>
        <strain evidence="1 2">NL-1719</strain>
    </source>
</reference>
<dbReference type="Proteomes" id="UP000308600">
    <property type="component" value="Unassembled WGS sequence"/>
</dbReference>
<keyword evidence="2" id="KW-1185">Reference proteome</keyword>
<proteinExistence type="predicted"/>